<evidence type="ECO:0000256" key="1">
    <source>
        <dbReference type="ARBA" id="ARBA00001946"/>
    </source>
</evidence>
<dbReference type="RefSeq" id="WP_338202674.1">
    <property type="nucleotide sequence ID" value="NZ_JAEKNR010000142.1"/>
</dbReference>
<dbReference type="PANTHER" id="PTHR12001">
    <property type="entry name" value="GERANYLGERANYL PYROPHOSPHATE SYNTHASE"/>
    <property type="match status" value="1"/>
</dbReference>
<dbReference type="Pfam" id="PF00348">
    <property type="entry name" value="polyprenyl_synt"/>
    <property type="match status" value="1"/>
</dbReference>
<organism evidence="8 9">
    <name type="scientific">Candidatus Nephthysia bennettiae</name>
    <dbReference type="NCBI Taxonomy" id="3127016"/>
    <lineage>
        <taxon>Bacteria</taxon>
        <taxon>Bacillati</taxon>
        <taxon>Candidatus Dormiibacterota</taxon>
        <taxon>Candidatus Dormibacteria</taxon>
        <taxon>Candidatus Dormibacterales</taxon>
        <taxon>Candidatus Dormibacteraceae</taxon>
        <taxon>Candidatus Nephthysia</taxon>
    </lineage>
</organism>
<dbReference type="SUPFAM" id="SSF48576">
    <property type="entry name" value="Terpenoid synthases"/>
    <property type="match status" value="1"/>
</dbReference>
<evidence type="ECO:0000256" key="4">
    <source>
        <dbReference type="ARBA" id="ARBA00022723"/>
    </source>
</evidence>
<dbReference type="Pfam" id="PF01894">
    <property type="entry name" value="YjbQ"/>
    <property type="match status" value="1"/>
</dbReference>
<evidence type="ECO:0000256" key="5">
    <source>
        <dbReference type="ARBA" id="ARBA00022842"/>
    </source>
</evidence>
<dbReference type="Proteomes" id="UP000612893">
    <property type="component" value="Unassembled WGS sequence"/>
</dbReference>
<dbReference type="Gene3D" id="1.10.600.10">
    <property type="entry name" value="Farnesyl Diphosphate Synthase"/>
    <property type="match status" value="1"/>
</dbReference>
<dbReference type="PROSITE" id="PS00444">
    <property type="entry name" value="POLYPRENYL_SYNTHASE_2"/>
    <property type="match status" value="1"/>
</dbReference>
<protein>
    <submittedName>
        <fullName evidence="8">Polyprenyl synthetase family protein</fullName>
    </submittedName>
</protein>
<dbReference type="PROSITE" id="PS00723">
    <property type="entry name" value="POLYPRENYL_SYNTHASE_1"/>
    <property type="match status" value="1"/>
</dbReference>
<sequence>MIAGRRLQVATERPMEFIDLSSRLQDEVSAAGLVAGRVHLQSLHTTLGFAVNENEPLLLQDLQATLERLAPRDVAYHHDDFTRRQDIPEDEPVNGHAHCRLLLLQPTVTLLVEDGRLVLGRWQAVFAVELDGPRERQIAVQLDGDFAEAGPRPSRKAEGNGQATEHDRELIELELARQLRVDPDPVRLPMRRLVEAGGKRLRPLLVMLAARLGPQHDPLRAAALAAAIELIHDATLVHDDYVDRAPFRRGRATVAAAEGASQAVAVGDYYFAKSTRVIAELGNPEVTSTVAAAMETICLSQMDDVRLRGLYPGDYDVYLQIVRGKTAALFAAACRAGAQLSRAPDEMADRLASFGDMLGIAFQMADDLLDYSDTSGKPRGQDIRERVVSLPLIYATEDAEVGPRVRELLSGSPSENDIDQIQDLVMASGALDRVGQDARQFAATAIAELERVELDGIRPVLVDLAMSVVDRRH</sequence>
<dbReference type="GO" id="GO:0016740">
    <property type="term" value="F:transferase activity"/>
    <property type="evidence" value="ECO:0007669"/>
    <property type="project" value="UniProtKB-KW"/>
</dbReference>
<name>A0A934K9S8_9BACT</name>
<evidence type="ECO:0000256" key="7">
    <source>
        <dbReference type="SAM" id="MobiDB-lite"/>
    </source>
</evidence>
<gene>
    <name evidence="8" type="ORF">JF922_14100</name>
</gene>
<dbReference type="CDD" id="cd00685">
    <property type="entry name" value="Trans_IPPS_HT"/>
    <property type="match status" value="1"/>
</dbReference>
<dbReference type="InterPro" id="IPR008949">
    <property type="entry name" value="Isoprenoid_synthase_dom_sf"/>
</dbReference>
<evidence type="ECO:0000313" key="8">
    <source>
        <dbReference type="EMBL" id="MBJ7599191.1"/>
    </source>
</evidence>
<dbReference type="NCBIfam" id="TIGR00149">
    <property type="entry name" value="TIGR00149_YjbQ"/>
    <property type="match status" value="1"/>
</dbReference>
<reference evidence="8" key="1">
    <citation type="submission" date="2020-10" db="EMBL/GenBank/DDBJ databases">
        <title>Ca. Dormibacterota MAGs.</title>
        <authorList>
            <person name="Montgomery K."/>
        </authorList>
    </citation>
    <scope>NUCLEOTIDE SEQUENCE [LARGE SCALE GENOMIC DNA]</scope>
    <source>
        <strain evidence="8">SC8812_S17_10</strain>
    </source>
</reference>
<proteinExistence type="inferred from homology"/>
<dbReference type="Gene3D" id="2.60.120.460">
    <property type="entry name" value="YjbQ-like"/>
    <property type="match status" value="1"/>
</dbReference>
<keyword evidence="3 6" id="KW-0808">Transferase</keyword>
<comment type="similarity">
    <text evidence="2 6">Belongs to the FPP/GGPP synthase family.</text>
</comment>
<dbReference type="SUPFAM" id="SSF111038">
    <property type="entry name" value="YjbQ-like"/>
    <property type="match status" value="1"/>
</dbReference>
<dbReference type="PANTHER" id="PTHR12001:SF69">
    <property type="entry name" value="ALL TRANS-POLYPRENYL-DIPHOSPHATE SYNTHASE PDSS1"/>
    <property type="match status" value="1"/>
</dbReference>
<evidence type="ECO:0000313" key="9">
    <source>
        <dbReference type="Proteomes" id="UP000612893"/>
    </source>
</evidence>
<dbReference type="SFLD" id="SFLDS00005">
    <property type="entry name" value="Isoprenoid_Synthase_Type_I"/>
    <property type="match status" value="1"/>
</dbReference>
<dbReference type="InterPro" id="IPR035917">
    <property type="entry name" value="YjbQ-like_sf"/>
</dbReference>
<keyword evidence="5" id="KW-0460">Magnesium</keyword>
<comment type="caution">
    <text evidence="8">The sequence shown here is derived from an EMBL/GenBank/DDBJ whole genome shotgun (WGS) entry which is preliminary data.</text>
</comment>
<dbReference type="EMBL" id="JAEKNR010000142">
    <property type="protein sequence ID" value="MBJ7599191.1"/>
    <property type="molecule type" value="Genomic_DNA"/>
</dbReference>
<dbReference type="InterPro" id="IPR001602">
    <property type="entry name" value="UPF0047_YjbQ-like"/>
</dbReference>
<comment type="cofactor">
    <cofactor evidence="1">
        <name>Mg(2+)</name>
        <dbReference type="ChEBI" id="CHEBI:18420"/>
    </cofactor>
</comment>
<dbReference type="InterPro" id="IPR033749">
    <property type="entry name" value="Polyprenyl_synt_CS"/>
</dbReference>
<accession>A0A934K9S8</accession>
<evidence type="ECO:0000256" key="6">
    <source>
        <dbReference type="RuleBase" id="RU004466"/>
    </source>
</evidence>
<keyword evidence="9" id="KW-1185">Reference proteome</keyword>
<dbReference type="AlphaFoldDB" id="A0A934K9S8"/>
<dbReference type="InterPro" id="IPR000092">
    <property type="entry name" value="Polyprenyl_synt"/>
</dbReference>
<evidence type="ECO:0000256" key="2">
    <source>
        <dbReference type="ARBA" id="ARBA00006706"/>
    </source>
</evidence>
<evidence type="ECO:0000256" key="3">
    <source>
        <dbReference type="ARBA" id="ARBA00022679"/>
    </source>
</evidence>
<feature type="region of interest" description="Disordered" evidence="7">
    <location>
        <begin position="145"/>
        <end position="165"/>
    </location>
</feature>
<keyword evidence="4" id="KW-0479">Metal-binding</keyword>
<dbReference type="GO" id="GO:0046872">
    <property type="term" value="F:metal ion binding"/>
    <property type="evidence" value="ECO:0007669"/>
    <property type="project" value="UniProtKB-KW"/>
</dbReference>